<gene>
    <name evidence="2" type="ORF">C8A05DRAFT_36653</name>
</gene>
<feature type="domain" description="Retroviral polymerase SH3-like" evidence="1">
    <location>
        <begin position="51"/>
        <end position="109"/>
    </location>
</feature>
<reference evidence="2" key="2">
    <citation type="submission" date="2023-05" db="EMBL/GenBank/DDBJ databases">
        <authorList>
            <consortium name="Lawrence Berkeley National Laboratory"/>
            <person name="Steindorff A."/>
            <person name="Hensen N."/>
            <person name="Bonometti L."/>
            <person name="Westerberg I."/>
            <person name="Brannstrom I.O."/>
            <person name="Guillou S."/>
            <person name="Cros-Aarteil S."/>
            <person name="Calhoun S."/>
            <person name="Haridas S."/>
            <person name="Kuo A."/>
            <person name="Mondo S."/>
            <person name="Pangilinan J."/>
            <person name="Riley R."/>
            <person name="Labutti K."/>
            <person name="Andreopoulos B."/>
            <person name="Lipzen A."/>
            <person name="Chen C."/>
            <person name="Yanf M."/>
            <person name="Daum C."/>
            <person name="Ng V."/>
            <person name="Clum A."/>
            <person name="Ohm R."/>
            <person name="Martin F."/>
            <person name="Silar P."/>
            <person name="Natvig D."/>
            <person name="Lalanne C."/>
            <person name="Gautier V."/>
            <person name="Ament-Velasquez S.L."/>
            <person name="Kruys A."/>
            <person name="Hutchinson M.I."/>
            <person name="Powell A.J."/>
            <person name="Barry K."/>
            <person name="Miller A.N."/>
            <person name="Grigoriev I.V."/>
            <person name="Debuchy R."/>
            <person name="Gladieux P."/>
            <person name="Thoren M.H."/>
            <person name="Johannesson H."/>
        </authorList>
    </citation>
    <scope>NUCLEOTIDE SEQUENCE</scope>
    <source>
        <strain evidence="2">CBS 103.79</strain>
    </source>
</reference>
<dbReference type="EMBL" id="MU855749">
    <property type="protein sequence ID" value="KAK3899727.1"/>
    <property type="molecule type" value="Genomic_DNA"/>
</dbReference>
<dbReference type="InterPro" id="IPR057670">
    <property type="entry name" value="SH3_retrovirus"/>
</dbReference>
<dbReference type="Pfam" id="PF25597">
    <property type="entry name" value="SH3_retrovirus"/>
    <property type="match status" value="1"/>
</dbReference>
<accession>A0AAN6MGF8</accession>
<keyword evidence="3" id="KW-1185">Reference proteome</keyword>
<reference evidence="2" key="1">
    <citation type="journal article" date="2023" name="Mol. Phylogenet. Evol.">
        <title>Genome-scale phylogeny and comparative genomics of the fungal order Sordariales.</title>
        <authorList>
            <person name="Hensen N."/>
            <person name="Bonometti L."/>
            <person name="Westerberg I."/>
            <person name="Brannstrom I.O."/>
            <person name="Guillou S."/>
            <person name="Cros-Aarteil S."/>
            <person name="Calhoun S."/>
            <person name="Haridas S."/>
            <person name="Kuo A."/>
            <person name="Mondo S."/>
            <person name="Pangilinan J."/>
            <person name="Riley R."/>
            <person name="LaButti K."/>
            <person name="Andreopoulos B."/>
            <person name="Lipzen A."/>
            <person name="Chen C."/>
            <person name="Yan M."/>
            <person name="Daum C."/>
            <person name="Ng V."/>
            <person name="Clum A."/>
            <person name="Steindorff A."/>
            <person name="Ohm R.A."/>
            <person name="Martin F."/>
            <person name="Silar P."/>
            <person name="Natvig D.O."/>
            <person name="Lalanne C."/>
            <person name="Gautier V."/>
            <person name="Ament-Velasquez S.L."/>
            <person name="Kruys A."/>
            <person name="Hutchinson M.I."/>
            <person name="Powell A.J."/>
            <person name="Barry K."/>
            <person name="Miller A.N."/>
            <person name="Grigoriev I.V."/>
            <person name="Debuchy R."/>
            <person name="Gladieux P."/>
            <person name="Hiltunen Thoren M."/>
            <person name="Johannesson H."/>
        </authorList>
    </citation>
    <scope>NUCLEOTIDE SEQUENCE</scope>
    <source>
        <strain evidence="2">CBS 103.79</strain>
    </source>
</reference>
<evidence type="ECO:0000313" key="3">
    <source>
        <dbReference type="Proteomes" id="UP001303889"/>
    </source>
</evidence>
<dbReference type="Proteomes" id="UP001303889">
    <property type="component" value="Unassembled WGS sequence"/>
</dbReference>
<dbReference type="AlphaFoldDB" id="A0AAN6MGF8"/>
<evidence type="ECO:0000313" key="2">
    <source>
        <dbReference type="EMBL" id="KAK3899727.1"/>
    </source>
</evidence>
<organism evidence="2 3">
    <name type="scientific">Staphylotrichum tortipilum</name>
    <dbReference type="NCBI Taxonomy" id="2831512"/>
    <lineage>
        <taxon>Eukaryota</taxon>
        <taxon>Fungi</taxon>
        <taxon>Dikarya</taxon>
        <taxon>Ascomycota</taxon>
        <taxon>Pezizomycotina</taxon>
        <taxon>Sordariomycetes</taxon>
        <taxon>Sordariomycetidae</taxon>
        <taxon>Sordariales</taxon>
        <taxon>Chaetomiaceae</taxon>
        <taxon>Staphylotrichum</taxon>
    </lineage>
</organism>
<sequence>MSPREAIEFRSPNEELLNWFRKHVETNVRSFMLPPEDDLRPDWSGVFAYGCRAYMLDKEREREENVREYKVQPRGKLGYLVGYKASNIYRIWIPELSRVITTRNVTFDE</sequence>
<protein>
    <recommendedName>
        <fullName evidence="1">Retroviral polymerase SH3-like domain-containing protein</fullName>
    </recommendedName>
</protein>
<comment type="caution">
    <text evidence="2">The sequence shown here is derived from an EMBL/GenBank/DDBJ whole genome shotgun (WGS) entry which is preliminary data.</text>
</comment>
<evidence type="ECO:0000259" key="1">
    <source>
        <dbReference type="Pfam" id="PF25597"/>
    </source>
</evidence>
<name>A0AAN6MGF8_9PEZI</name>
<feature type="non-terminal residue" evidence="2">
    <location>
        <position position="109"/>
    </location>
</feature>
<proteinExistence type="predicted"/>